<proteinExistence type="predicted"/>
<feature type="region of interest" description="Disordered" evidence="2">
    <location>
        <begin position="431"/>
        <end position="469"/>
    </location>
</feature>
<keyword evidence="1" id="KW-0175">Coiled coil</keyword>
<dbReference type="AlphaFoldDB" id="A0AAN6GPN5"/>
<accession>A0AAN6GPN5</accession>
<protein>
    <submittedName>
        <fullName evidence="3">Uncharacterized protein</fullName>
    </submittedName>
</protein>
<feature type="compositionally biased region" description="Pro residues" evidence="2">
    <location>
        <begin position="102"/>
        <end position="111"/>
    </location>
</feature>
<feature type="compositionally biased region" description="Low complexity" evidence="2">
    <location>
        <begin position="445"/>
        <end position="458"/>
    </location>
</feature>
<evidence type="ECO:0000313" key="4">
    <source>
        <dbReference type="Proteomes" id="UP001176517"/>
    </source>
</evidence>
<feature type="region of interest" description="Disordered" evidence="2">
    <location>
        <begin position="1"/>
        <end position="157"/>
    </location>
</feature>
<organism evidence="3 4">
    <name type="scientific">Tilletia horrida</name>
    <dbReference type="NCBI Taxonomy" id="155126"/>
    <lineage>
        <taxon>Eukaryota</taxon>
        <taxon>Fungi</taxon>
        <taxon>Dikarya</taxon>
        <taxon>Basidiomycota</taxon>
        <taxon>Ustilaginomycotina</taxon>
        <taxon>Exobasidiomycetes</taxon>
        <taxon>Tilletiales</taxon>
        <taxon>Tilletiaceae</taxon>
        <taxon>Tilletia</taxon>
    </lineage>
</organism>
<feature type="coiled-coil region" evidence="1">
    <location>
        <begin position="186"/>
        <end position="257"/>
    </location>
</feature>
<evidence type="ECO:0000256" key="1">
    <source>
        <dbReference type="SAM" id="Coils"/>
    </source>
</evidence>
<name>A0AAN6GPN5_9BASI</name>
<evidence type="ECO:0000313" key="3">
    <source>
        <dbReference type="EMBL" id="KAK0551928.1"/>
    </source>
</evidence>
<keyword evidence="4" id="KW-1185">Reference proteome</keyword>
<dbReference type="Proteomes" id="UP001176517">
    <property type="component" value="Unassembled WGS sequence"/>
</dbReference>
<comment type="caution">
    <text evidence="3">The sequence shown here is derived from an EMBL/GenBank/DDBJ whole genome shotgun (WGS) entry which is preliminary data.</text>
</comment>
<sequence length="533" mass="56291">MAPKQASVVRSASGKSIAEDATDGQKDRRRASARISSRPSSSTGQRHSATADYDDKVIEQDGGQQQGNDVSPDSEKPSSSKSKARSSQASTSETEGTASKAMPPPALPPQTPTRALLNRIRRRSHINGTSGGSIPPLPSAQPFPSLLVTRSSGAPPLDIATEDEQAALEKQVDDLLEAGESKDKIIADLKKANAELRAEVKLQKQLVEEIKSSNKKRLNEQTLSNLEQEFHQQENILQGLQRDNEEKTIEIERVKRKGKLLTEYLHKLHGDDWAAVVVAAVGGASILPSSQSLASLPLKVGEAEDFSVFSNSAVARAFAGAGSGRSVNTSNLERALVQAASTKAASAPVVAGAPTSYGTAMPPSSPVKKRLVREAHLSTSPTKAGYGDGGSNWGDSSFVSAVDVSTLLPSATNAGGVAGDRANHFSDLDAVQEDQDDTRSSQIEAAPSSDPAFASPLAEPLLPSSGASRASDAVLPSGISVAQLDIMRASIESTRLLVQGYLRSDATRRTKLDQMLEVAEHRTKEFEGVISAH</sequence>
<feature type="compositionally biased region" description="Low complexity" evidence="2">
    <location>
        <begin position="33"/>
        <end position="42"/>
    </location>
</feature>
<gene>
    <name evidence="3" type="ORF">OC846_003109</name>
</gene>
<feature type="compositionally biased region" description="Low complexity" evidence="2">
    <location>
        <begin position="79"/>
        <end position="93"/>
    </location>
</feature>
<evidence type="ECO:0000256" key="2">
    <source>
        <dbReference type="SAM" id="MobiDB-lite"/>
    </source>
</evidence>
<reference evidence="3" key="1">
    <citation type="journal article" date="2023" name="PhytoFront">
        <title>Draft Genome Resources of Seven Strains of Tilletia horrida, Causal Agent of Kernel Smut of Rice.</title>
        <authorList>
            <person name="Khanal S."/>
            <person name="Antony Babu S."/>
            <person name="Zhou X.G."/>
        </authorList>
    </citation>
    <scope>NUCLEOTIDE SEQUENCE</scope>
    <source>
        <strain evidence="3">TX6</strain>
    </source>
</reference>
<dbReference type="EMBL" id="JAPDMZ010000070">
    <property type="protein sequence ID" value="KAK0551928.1"/>
    <property type="molecule type" value="Genomic_DNA"/>
</dbReference>